<feature type="region of interest" description="Disordered" evidence="2">
    <location>
        <begin position="365"/>
        <end position="404"/>
    </location>
</feature>
<evidence type="ECO:0000256" key="1">
    <source>
        <dbReference type="SAM" id="Coils"/>
    </source>
</evidence>
<feature type="region of interest" description="Disordered" evidence="2">
    <location>
        <begin position="317"/>
        <end position="340"/>
    </location>
</feature>
<reference evidence="3" key="1">
    <citation type="submission" date="2021-01" db="EMBL/GenBank/DDBJ databases">
        <authorList>
            <person name="Corre E."/>
            <person name="Pelletier E."/>
            <person name="Niang G."/>
            <person name="Scheremetjew M."/>
            <person name="Finn R."/>
            <person name="Kale V."/>
            <person name="Holt S."/>
            <person name="Cochrane G."/>
            <person name="Meng A."/>
            <person name="Brown T."/>
            <person name="Cohen L."/>
        </authorList>
    </citation>
    <scope>NUCLEOTIDE SEQUENCE</scope>
    <source>
        <strain evidence="3">CCMP3105</strain>
    </source>
</reference>
<evidence type="ECO:0000313" key="3">
    <source>
        <dbReference type="EMBL" id="CAE4656015.1"/>
    </source>
</evidence>
<keyword evidence="1" id="KW-0175">Coiled coil</keyword>
<organism evidence="3">
    <name type="scientific">Alexandrium monilatum</name>
    <dbReference type="NCBI Taxonomy" id="311494"/>
    <lineage>
        <taxon>Eukaryota</taxon>
        <taxon>Sar</taxon>
        <taxon>Alveolata</taxon>
        <taxon>Dinophyceae</taxon>
        <taxon>Gonyaulacales</taxon>
        <taxon>Pyrocystaceae</taxon>
        <taxon>Alexandrium</taxon>
    </lineage>
</organism>
<feature type="region of interest" description="Disordered" evidence="2">
    <location>
        <begin position="443"/>
        <end position="463"/>
    </location>
</feature>
<sequence length="553" mass="61352">MAPTTRELDPTIEACRSLCSMDSSGMERRELADLLIRLAEGRVDLEQALDDLNDEQQGLRDENAKIHEAIALQAGHLRGSTASDWRFLESSRDVFGRWWEQGKEQAQPIQPPAFPEAVSAASPSELGKQFVEQWQQLGQQMASRFGSSMFHADSRTPEAAVQQDEPRLGRLVLNEVYRHIGKELCARESEGKQQEAEAASEELETASEETEVIVETPVEQTGSLSALWALPAQWQQLGRRVADTLYGRPKEEASKPLGRIVLNQLYTTISQKYPQGAQAGASDEAAEAEAKVASAQQTGLANALWAVTLHWQHFGASDRAGPGTGSPKLGVPPGSHECEQDACEPLEEAPLDQLHRSLDESILNADSEEEEGLPEEAEGEDSAAAEDKENRPEDGSHEFGSPHHLGMQFVDQWQQWGKRVNERFSDYVVQGSLGWQSFTQALTESEPQRKKKKKKAKKAKKEKTLQAEEEAGVAFSRILLQANIKLGDGSVETLQMRTNEHCKEVVSRFVRQHYLDSCVKKPLKGYLQSALDSATSLPVMLEVDLEDIEKYCP</sequence>
<feature type="region of interest" description="Disordered" evidence="2">
    <location>
        <begin position="188"/>
        <end position="210"/>
    </location>
</feature>
<accession>A0A7S4STZ2</accession>
<feature type="compositionally biased region" description="Acidic residues" evidence="2">
    <location>
        <begin position="366"/>
        <end position="384"/>
    </location>
</feature>
<gene>
    <name evidence="3" type="ORF">AMON00008_LOCUS56568</name>
</gene>
<protein>
    <submittedName>
        <fullName evidence="3">Uncharacterized protein</fullName>
    </submittedName>
</protein>
<feature type="compositionally biased region" description="Acidic residues" evidence="2">
    <location>
        <begin position="198"/>
        <end position="210"/>
    </location>
</feature>
<feature type="coiled-coil region" evidence="1">
    <location>
        <begin position="35"/>
        <end position="69"/>
    </location>
</feature>
<dbReference type="EMBL" id="HBNR01079309">
    <property type="protein sequence ID" value="CAE4656015.1"/>
    <property type="molecule type" value="Transcribed_RNA"/>
</dbReference>
<dbReference type="AlphaFoldDB" id="A0A7S4STZ2"/>
<evidence type="ECO:0000256" key="2">
    <source>
        <dbReference type="SAM" id="MobiDB-lite"/>
    </source>
</evidence>
<proteinExistence type="predicted"/>
<feature type="compositionally biased region" description="Basic residues" evidence="2">
    <location>
        <begin position="449"/>
        <end position="461"/>
    </location>
</feature>
<name>A0A7S4STZ2_9DINO</name>
<feature type="compositionally biased region" description="Basic and acidic residues" evidence="2">
    <location>
        <begin position="385"/>
        <end position="401"/>
    </location>
</feature>